<dbReference type="Proteomes" id="UP000265515">
    <property type="component" value="Unassembled WGS sequence"/>
</dbReference>
<feature type="transmembrane region" description="Helical" evidence="1">
    <location>
        <begin position="55"/>
        <end position="74"/>
    </location>
</feature>
<proteinExistence type="predicted"/>
<evidence type="ECO:0000313" key="3">
    <source>
        <dbReference type="Proteomes" id="UP000265515"/>
    </source>
</evidence>
<comment type="caution">
    <text evidence="2">The sequence shown here is derived from an EMBL/GenBank/DDBJ whole genome shotgun (WGS) entry which is preliminary data.</text>
</comment>
<protein>
    <submittedName>
        <fullName evidence="2">Uncharacterized protein</fullName>
    </submittedName>
</protein>
<organism evidence="2 3">
    <name type="scientific">Chara braunii</name>
    <name type="common">Braun's stonewort</name>
    <dbReference type="NCBI Taxonomy" id="69332"/>
    <lineage>
        <taxon>Eukaryota</taxon>
        <taxon>Viridiplantae</taxon>
        <taxon>Streptophyta</taxon>
        <taxon>Charophyceae</taxon>
        <taxon>Charales</taxon>
        <taxon>Characeae</taxon>
        <taxon>Chara</taxon>
    </lineage>
</organism>
<sequence>MCREDTWKGTCLAMSGGRGSTGADVRDSEMWVLFVGHSFVYLVSSTSSLNWQFEGMQMNGVSFVGVLFAFFLIMR</sequence>
<keyword evidence="1" id="KW-0472">Membrane</keyword>
<accession>A0A388K1Z2</accession>
<evidence type="ECO:0000256" key="1">
    <source>
        <dbReference type="SAM" id="Phobius"/>
    </source>
</evidence>
<dbReference type="Gramene" id="GBG64047">
    <property type="protein sequence ID" value="GBG64047"/>
    <property type="gene ID" value="CBR_g40294"/>
</dbReference>
<gene>
    <name evidence="2" type="ORF">CBR_g40294</name>
</gene>
<reference evidence="2 3" key="1">
    <citation type="journal article" date="2018" name="Cell">
        <title>The Chara Genome: Secondary Complexity and Implications for Plant Terrestrialization.</title>
        <authorList>
            <person name="Nishiyama T."/>
            <person name="Sakayama H."/>
            <person name="Vries J.D."/>
            <person name="Buschmann H."/>
            <person name="Saint-Marcoux D."/>
            <person name="Ullrich K.K."/>
            <person name="Haas F.B."/>
            <person name="Vanderstraeten L."/>
            <person name="Becker D."/>
            <person name="Lang D."/>
            <person name="Vosolsobe S."/>
            <person name="Rombauts S."/>
            <person name="Wilhelmsson P.K.I."/>
            <person name="Janitza P."/>
            <person name="Kern R."/>
            <person name="Heyl A."/>
            <person name="Rumpler F."/>
            <person name="Villalobos L.I.A.C."/>
            <person name="Clay J.M."/>
            <person name="Skokan R."/>
            <person name="Toyoda A."/>
            <person name="Suzuki Y."/>
            <person name="Kagoshima H."/>
            <person name="Schijlen E."/>
            <person name="Tajeshwar N."/>
            <person name="Catarino B."/>
            <person name="Hetherington A.J."/>
            <person name="Saltykova A."/>
            <person name="Bonnot C."/>
            <person name="Breuninger H."/>
            <person name="Symeonidi A."/>
            <person name="Radhakrishnan G.V."/>
            <person name="Van Nieuwerburgh F."/>
            <person name="Deforce D."/>
            <person name="Chang C."/>
            <person name="Karol K.G."/>
            <person name="Hedrich R."/>
            <person name="Ulvskov P."/>
            <person name="Glockner G."/>
            <person name="Delwiche C.F."/>
            <person name="Petrasek J."/>
            <person name="Van de Peer Y."/>
            <person name="Friml J."/>
            <person name="Beilby M."/>
            <person name="Dolan L."/>
            <person name="Kohara Y."/>
            <person name="Sugano S."/>
            <person name="Fujiyama A."/>
            <person name="Delaux P.-M."/>
            <person name="Quint M."/>
            <person name="TheiBen G."/>
            <person name="Hagemann M."/>
            <person name="Harholt J."/>
            <person name="Dunand C."/>
            <person name="Zachgo S."/>
            <person name="Langdale J."/>
            <person name="Maumus F."/>
            <person name="Straeten D.V.D."/>
            <person name="Gould S.B."/>
            <person name="Rensing S.A."/>
        </authorList>
    </citation>
    <scope>NUCLEOTIDE SEQUENCE [LARGE SCALE GENOMIC DNA]</scope>
    <source>
        <strain evidence="2 3">S276</strain>
    </source>
</reference>
<evidence type="ECO:0000313" key="2">
    <source>
        <dbReference type="EMBL" id="GBG64047.1"/>
    </source>
</evidence>
<dbReference type="EMBL" id="BFEA01000045">
    <property type="protein sequence ID" value="GBG64047.1"/>
    <property type="molecule type" value="Genomic_DNA"/>
</dbReference>
<keyword evidence="1" id="KW-0812">Transmembrane</keyword>
<feature type="transmembrane region" description="Helical" evidence="1">
    <location>
        <begin position="30"/>
        <end position="49"/>
    </location>
</feature>
<keyword evidence="1" id="KW-1133">Transmembrane helix</keyword>
<keyword evidence="3" id="KW-1185">Reference proteome</keyword>
<name>A0A388K1Z2_CHABU</name>
<dbReference type="AlphaFoldDB" id="A0A388K1Z2"/>